<organism evidence="1">
    <name type="scientific">marine sediment metagenome</name>
    <dbReference type="NCBI Taxonomy" id="412755"/>
    <lineage>
        <taxon>unclassified sequences</taxon>
        <taxon>metagenomes</taxon>
        <taxon>ecological metagenomes</taxon>
    </lineage>
</organism>
<proteinExistence type="predicted"/>
<reference evidence="1" key="1">
    <citation type="journal article" date="2014" name="Front. Microbiol.">
        <title>High frequency of phylogenetically diverse reductive dehalogenase-homologous genes in deep subseafloor sedimentary metagenomes.</title>
        <authorList>
            <person name="Kawai M."/>
            <person name="Futagami T."/>
            <person name="Toyoda A."/>
            <person name="Takaki Y."/>
            <person name="Nishi S."/>
            <person name="Hori S."/>
            <person name="Arai W."/>
            <person name="Tsubouchi T."/>
            <person name="Morono Y."/>
            <person name="Uchiyama I."/>
            <person name="Ito T."/>
            <person name="Fujiyama A."/>
            <person name="Inagaki F."/>
            <person name="Takami H."/>
        </authorList>
    </citation>
    <scope>NUCLEOTIDE SEQUENCE</scope>
    <source>
        <strain evidence="1">Expedition CK06-06</strain>
    </source>
</reference>
<evidence type="ECO:0000313" key="1">
    <source>
        <dbReference type="EMBL" id="GAG32213.1"/>
    </source>
</evidence>
<gene>
    <name evidence="1" type="ORF">S01H1_64828</name>
</gene>
<dbReference type="AlphaFoldDB" id="X0X6C2"/>
<protein>
    <submittedName>
        <fullName evidence="1">Uncharacterized protein</fullName>
    </submittedName>
</protein>
<comment type="caution">
    <text evidence="1">The sequence shown here is derived from an EMBL/GenBank/DDBJ whole genome shotgun (WGS) entry which is preliminary data.</text>
</comment>
<accession>X0X6C2</accession>
<dbReference type="EMBL" id="BARS01042753">
    <property type="protein sequence ID" value="GAG32213.1"/>
    <property type="molecule type" value="Genomic_DNA"/>
</dbReference>
<sequence>MTATVSPPTKAAILGKKYKLPWGFILIPKSLAFNSIDLLSTGT</sequence>
<name>X0X6C2_9ZZZZ</name>